<dbReference type="InterPro" id="IPR036691">
    <property type="entry name" value="Endo/exonu/phosph_ase_sf"/>
</dbReference>
<sequence>MAGRKDQKSRNEKSTAEILNESRNVLYGDSSDMSTLMNNVLTLLNKMDIRLSSIEKNTGKNTSTLTQMNDKLTSITARVITAEKDIYDVKTRVSDLETNCQGTSNIFDEVKKKTDYLEKGFDKIKEDYLRLDTSRCRIAEDLIKVERENNDMKTKLTDIQCRAMKYNLIFTGLSEHRDENIEDKLRRFLYHEMKIDQRIEFSNVHRFGRRSENGKRPIVAKFVYFSDLEIVKKAGKHLKGTDYGVNEQFPPEIEQRRRRLYPIMKEERRKKQRRIQYPEFIELIQNYDILCFVETKTDDVDEINIPGYTVKMKNRCKYARVKSGGIILAYKSNLSEHIHPIETDSKYIFWFKIDKKMFHLCQDIIFGIVYIPPENSSYCIGDPFNEIEHELLMFSSDHSYICLLGDFNARTGEDLDFTEVTYDEFSGMFDLNDVSLNTLASSNINILRKSMDKKKNNFGNIFLHLCRANNLFMCNGRIGDDKDKGQFTCKNVSVVDYVIGSANFLTLLQNFSILETSKLFSDAHTPLSISMCTYENEKRNHFKKEMFTPTEEVKRWDIENLDTFIENIDKTHTDIILTELESVNIEDVNHNCVNNIVKRTCDILVDAAKTTFGTYMKCDKQNNVKMNTSKPWFDEDCKTARKKFKKSKRKLKLMMYSYDIVSHLADSQSANVLVFLMTDLHGGVEKVKTKLCICYTWSYNIKRLI</sequence>
<organism evidence="1 2">
    <name type="scientific">Mytilus edulis</name>
    <name type="common">Blue mussel</name>
    <dbReference type="NCBI Taxonomy" id="6550"/>
    <lineage>
        <taxon>Eukaryota</taxon>
        <taxon>Metazoa</taxon>
        <taxon>Spiralia</taxon>
        <taxon>Lophotrochozoa</taxon>
        <taxon>Mollusca</taxon>
        <taxon>Bivalvia</taxon>
        <taxon>Autobranchia</taxon>
        <taxon>Pteriomorphia</taxon>
        <taxon>Mytilida</taxon>
        <taxon>Mytiloidea</taxon>
        <taxon>Mytilidae</taxon>
        <taxon>Mytilinae</taxon>
        <taxon>Mytilus</taxon>
    </lineage>
</organism>
<dbReference type="OrthoDB" id="7481777at2759"/>
<dbReference type="Proteomes" id="UP000683360">
    <property type="component" value="Unassembled WGS sequence"/>
</dbReference>
<dbReference type="Gene3D" id="1.20.5.340">
    <property type="match status" value="1"/>
</dbReference>
<evidence type="ECO:0008006" key="3">
    <source>
        <dbReference type="Google" id="ProtNLM"/>
    </source>
</evidence>
<gene>
    <name evidence="1" type="ORF">MEDL_25804</name>
</gene>
<protein>
    <recommendedName>
        <fullName evidence="3">Endonuclease/exonuclease/phosphatase domain-containing protein</fullName>
    </recommendedName>
</protein>
<dbReference type="Gene3D" id="3.60.10.10">
    <property type="entry name" value="Endonuclease/exonuclease/phosphatase"/>
    <property type="match status" value="1"/>
</dbReference>
<dbReference type="SUPFAM" id="SSF56219">
    <property type="entry name" value="DNase I-like"/>
    <property type="match status" value="1"/>
</dbReference>
<evidence type="ECO:0000313" key="1">
    <source>
        <dbReference type="EMBL" id="CAG2211727.1"/>
    </source>
</evidence>
<dbReference type="Gene3D" id="3.30.70.1820">
    <property type="entry name" value="L1 transposable element, RRM domain"/>
    <property type="match status" value="1"/>
</dbReference>
<evidence type="ECO:0000313" key="2">
    <source>
        <dbReference type="Proteomes" id="UP000683360"/>
    </source>
</evidence>
<keyword evidence="2" id="KW-1185">Reference proteome</keyword>
<accession>A0A8S3RUE0</accession>
<dbReference type="EMBL" id="CAJPWZ010001274">
    <property type="protein sequence ID" value="CAG2211727.1"/>
    <property type="molecule type" value="Genomic_DNA"/>
</dbReference>
<reference evidence="1" key="1">
    <citation type="submission" date="2021-03" db="EMBL/GenBank/DDBJ databases">
        <authorList>
            <person name="Bekaert M."/>
        </authorList>
    </citation>
    <scope>NUCLEOTIDE SEQUENCE</scope>
</reference>
<name>A0A8S3RUE0_MYTED</name>
<dbReference type="AlphaFoldDB" id="A0A8S3RUE0"/>
<proteinExistence type="predicted"/>
<comment type="caution">
    <text evidence="1">The sequence shown here is derived from an EMBL/GenBank/DDBJ whole genome shotgun (WGS) entry which is preliminary data.</text>
</comment>